<evidence type="ECO:0000256" key="8">
    <source>
        <dbReference type="ARBA" id="ARBA00023288"/>
    </source>
</evidence>
<evidence type="ECO:0000256" key="1">
    <source>
        <dbReference type="ARBA" id="ARBA00004127"/>
    </source>
</evidence>
<keyword evidence="6 10" id="KW-0472">Membrane</keyword>
<dbReference type="GO" id="GO:0006612">
    <property type="term" value="P:protein targeting to membrane"/>
    <property type="evidence" value="ECO:0007669"/>
    <property type="project" value="TreeGrafter"/>
</dbReference>
<dbReference type="PROSITE" id="PS50216">
    <property type="entry name" value="DHHC"/>
    <property type="match status" value="1"/>
</dbReference>
<keyword evidence="9 10" id="KW-0012">Acyltransferase</keyword>
<feature type="signal peptide" evidence="11">
    <location>
        <begin position="1"/>
        <end position="18"/>
    </location>
</feature>
<evidence type="ECO:0000256" key="6">
    <source>
        <dbReference type="ARBA" id="ARBA00023136"/>
    </source>
</evidence>
<evidence type="ECO:0000256" key="9">
    <source>
        <dbReference type="ARBA" id="ARBA00023315"/>
    </source>
</evidence>
<dbReference type="InterPro" id="IPR001594">
    <property type="entry name" value="Palmitoyltrfase_DHHC"/>
</dbReference>
<keyword evidence="11" id="KW-0732">Signal</keyword>
<comment type="similarity">
    <text evidence="2 10">Belongs to the DHHC palmitoyltransferase family.</text>
</comment>
<evidence type="ECO:0000256" key="4">
    <source>
        <dbReference type="ARBA" id="ARBA00022692"/>
    </source>
</evidence>
<keyword evidence="8" id="KW-0449">Lipoprotein</keyword>
<dbReference type="PANTHER" id="PTHR22883">
    <property type="entry name" value="ZINC FINGER DHHC DOMAIN CONTAINING PROTEIN"/>
    <property type="match status" value="1"/>
</dbReference>
<dbReference type="InterPro" id="IPR039859">
    <property type="entry name" value="PFA4/ZDH16/20/ERF2-like"/>
</dbReference>
<keyword evidence="5 10" id="KW-1133">Transmembrane helix</keyword>
<dbReference type="EC" id="2.3.1.225" evidence="10"/>
<dbReference type="KEGG" id="olu:OSTLU_26089"/>
<evidence type="ECO:0000256" key="5">
    <source>
        <dbReference type="ARBA" id="ARBA00022989"/>
    </source>
</evidence>
<dbReference type="OrthoDB" id="9909019at2759"/>
<dbReference type="RefSeq" id="XP_001419937.1">
    <property type="nucleotide sequence ID" value="XM_001419900.1"/>
</dbReference>
<dbReference type="Proteomes" id="UP000001568">
    <property type="component" value="Chromosome 10"/>
</dbReference>
<dbReference type="HOGENOM" id="CLU_919326_0_0_1"/>
<sequence length="261" mass="29540">MTLMAIVHGFGLLTLTVPENDLTANGFDNSTARTLLALFAFDVVAYWRVLGSDPGYVDASEDANDDAEDGERRACEKCAGARVPLRAKHCHVCERCVRKFDHHCFWVGTCVGERNHGRFWWFLLAQSCVAAHACWIAVTGVVGATVNHATWFDVWRDNAWSAMACGYTQMMTLFVGFLFVFHSYLLLSGQTTWEVSSEQRVTYLRSLPRGSKPFDEGAIENARTACFPRKIPKTWRIPSVETLQARENEQTFFQNDHYSCF</sequence>
<feature type="transmembrane region" description="Helical" evidence="10">
    <location>
        <begin position="166"/>
        <end position="187"/>
    </location>
</feature>
<keyword evidence="3 10" id="KW-0808">Transferase</keyword>
<evidence type="ECO:0000256" key="7">
    <source>
        <dbReference type="ARBA" id="ARBA00023139"/>
    </source>
</evidence>
<evidence type="ECO:0000256" key="11">
    <source>
        <dbReference type="SAM" id="SignalP"/>
    </source>
</evidence>
<evidence type="ECO:0000313" key="13">
    <source>
        <dbReference type="EMBL" id="ABO98230.1"/>
    </source>
</evidence>
<dbReference type="eggNOG" id="KOG1311">
    <property type="taxonomic scope" value="Eukaryota"/>
</dbReference>
<feature type="transmembrane region" description="Helical" evidence="10">
    <location>
        <begin position="119"/>
        <end position="146"/>
    </location>
</feature>
<keyword evidence="7" id="KW-0564">Palmitate</keyword>
<keyword evidence="4 10" id="KW-0812">Transmembrane</keyword>
<dbReference type="GeneID" id="5004269"/>
<dbReference type="Pfam" id="PF01529">
    <property type="entry name" value="DHHC"/>
    <property type="match status" value="1"/>
</dbReference>
<dbReference type="GO" id="GO:0005783">
    <property type="term" value="C:endoplasmic reticulum"/>
    <property type="evidence" value="ECO:0007669"/>
    <property type="project" value="TreeGrafter"/>
</dbReference>
<dbReference type="EMBL" id="CP000590">
    <property type="protein sequence ID" value="ABO98230.1"/>
    <property type="molecule type" value="Genomic_DNA"/>
</dbReference>
<evidence type="ECO:0000256" key="2">
    <source>
        <dbReference type="ARBA" id="ARBA00008574"/>
    </source>
</evidence>
<feature type="domain" description="Palmitoyltransferase DHHC" evidence="12">
    <location>
        <begin position="70"/>
        <end position="196"/>
    </location>
</feature>
<dbReference type="Gramene" id="ABO98230">
    <property type="protein sequence ID" value="ABO98230"/>
    <property type="gene ID" value="OSTLU_26089"/>
</dbReference>
<dbReference type="GO" id="GO:0019706">
    <property type="term" value="F:protein-cysteine S-palmitoyltransferase activity"/>
    <property type="evidence" value="ECO:0007669"/>
    <property type="project" value="UniProtKB-EC"/>
</dbReference>
<dbReference type="PANTHER" id="PTHR22883:SF301">
    <property type="entry name" value="PALMITOYLTRANSFERASE ZDHHC12"/>
    <property type="match status" value="1"/>
</dbReference>
<dbReference type="AlphaFoldDB" id="A4S3K8"/>
<protein>
    <recommendedName>
        <fullName evidence="10">S-acyltransferase</fullName>
        <ecNumber evidence="10">2.3.1.225</ecNumber>
    </recommendedName>
    <alternativeName>
        <fullName evidence="10">Palmitoyltransferase</fullName>
    </alternativeName>
</protein>
<dbReference type="OMA" id="RNHGRFW"/>
<organism evidence="13 14">
    <name type="scientific">Ostreococcus lucimarinus (strain CCE9901)</name>
    <dbReference type="NCBI Taxonomy" id="436017"/>
    <lineage>
        <taxon>Eukaryota</taxon>
        <taxon>Viridiplantae</taxon>
        <taxon>Chlorophyta</taxon>
        <taxon>Mamiellophyceae</taxon>
        <taxon>Mamiellales</taxon>
        <taxon>Bathycoccaceae</taxon>
        <taxon>Ostreococcus</taxon>
    </lineage>
</organism>
<gene>
    <name evidence="13" type="ORF">OSTLU_26089</name>
</gene>
<evidence type="ECO:0000259" key="12">
    <source>
        <dbReference type="Pfam" id="PF01529"/>
    </source>
</evidence>
<comment type="subcellular location">
    <subcellularLocation>
        <location evidence="1">Endomembrane system</location>
        <topology evidence="1">Multi-pass membrane protein</topology>
    </subcellularLocation>
</comment>
<evidence type="ECO:0000256" key="10">
    <source>
        <dbReference type="RuleBase" id="RU079119"/>
    </source>
</evidence>
<feature type="chain" id="PRO_5002672132" description="S-acyltransferase" evidence="11">
    <location>
        <begin position="19"/>
        <end position="261"/>
    </location>
</feature>
<evidence type="ECO:0000313" key="14">
    <source>
        <dbReference type="Proteomes" id="UP000001568"/>
    </source>
</evidence>
<dbReference type="GO" id="GO:0005794">
    <property type="term" value="C:Golgi apparatus"/>
    <property type="evidence" value="ECO:0007669"/>
    <property type="project" value="TreeGrafter"/>
</dbReference>
<reference evidence="13 14" key="1">
    <citation type="journal article" date="2007" name="Proc. Natl. Acad. Sci. U.S.A.">
        <title>The tiny eukaryote Ostreococcus provides genomic insights into the paradox of plankton speciation.</title>
        <authorList>
            <person name="Palenik B."/>
            <person name="Grimwood J."/>
            <person name="Aerts A."/>
            <person name="Rouze P."/>
            <person name="Salamov A."/>
            <person name="Putnam N."/>
            <person name="Dupont C."/>
            <person name="Jorgensen R."/>
            <person name="Derelle E."/>
            <person name="Rombauts S."/>
            <person name="Zhou K."/>
            <person name="Otillar R."/>
            <person name="Merchant S.S."/>
            <person name="Podell S."/>
            <person name="Gaasterland T."/>
            <person name="Napoli C."/>
            <person name="Gendler K."/>
            <person name="Manuell A."/>
            <person name="Tai V."/>
            <person name="Vallon O."/>
            <person name="Piganeau G."/>
            <person name="Jancek S."/>
            <person name="Heijde M."/>
            <person name="Jabbari K."/>
            <person name="Bowler C."/>
            <person name="Lohr M."/>
            <person name="Robbens S."/>
            <person name="Werner G."/>
            <person name="Dubchak I."/>
            <person name="Pazour G.J."/>
            <person name="Ren Q."/>
            <person name="Paulsen I."/>
            <person name="Delwiche C."/>
            <person name="Schmutz J."/>
            <person name="Rokhsar D."/>
            <person name="Van de Peer Y."/>
            <person name="Moreau H."/>
            <person name="Grigoriev I.V."/>
        </authorList>
    </citation>
    <scope>NUCLEOTIDE SEQUENCE [LARGE SCALE GENOMIC DNA]</scope>
    <source>
        <strain evidence="13 14">CCE9901</strain>
    </source>
</reference>
<accession>A4S3K8</accession>
<comment type="catalytic activity">
    <reaction evidence="10">
        <text>L-cysteinyl-[protein] + hexadecanoyl-CoA = S-hexadecanoyl-L-cysteinyl-[protein] + CoA</text>
        <dbReference type="Rhea" id="RHEA:36683"/>
        <dbReference type="Rhea" id="RHEA-COMP:10131"/>
        <dbReference type="Rhea" id="RHEA-COMP:11032"/>
        <dbReference type="ChEBI" id="CHEBI:29950"/>
        <dbReference type="ChEBI" id="CHEBI:57287"/>
        <dbReference type="ChEBI" id="CHEBI:57379"/>
        <dbReference type="ChEBI" id="CHEBI:74151"/>
        <dbReference type="EC" id="2.3.1.225"/>
    </reaction>
</comment>
<proteinExistence type="inferred from homology"/>
<name>A4S3K8_OSTLU</name>
<keyword evidence="14" id="KW-1185">Reference proteome</keyword>
<comment type="domain">
    <text evidence="10">The DHHC domain is required for palmitoyltransferase activity.</text>
</comment>
<evidence type="ECO:0000256" key="3">
    <source>
        <dbReference type="ARBA" id="ARBA00022679"/>
    </source>
</evidence>